<dbReference type="GO" id="GO:0043448">
    <property type="term" value="P:alkane catabolic process"/>
    <property type="evidence" value="ECO:0007669"/>
    <property type="project" value="TreeGrafter"/>
</dbReference>
<proteinExistence type="predicted"/>
<dbReference type="Proteomes" id="UP000324738">
    <property type="component" value="Unassembled WGS sequence"/>
</dbReference>
<dbReference type="RefSeq" id="WP_149296560.1">
    <property type="nucleotide sequence ID" value="NZ_VTWH01000001.1"/>
</dbReference>
<dbReference type="OrthoDB" id="9800666at2"/>
<dbReference type="PANTHER" id="PTHR39335:SF1">
    <property type="entry name" value="BLL4220 PROTEIN"/>
    <property type="match status" value="1"/>
</dbReference>
<dbReference type="PIRSF" id="PIRSF029720">
    <property type="entry name" value="UCP029720"/>
    <property type="match status" value="1"/>
</dbReference>
<dbReference type="Pfam" id="PF03640">
    <property type="entry name" value="Lipoprotein_15"/>
    <property type="match status" value="2"/>
</dbReference>
<sequence>MITRALIATTLALSISGVALAAEPARMGETSKGPTLTNAQGMTLYTFDKDSDGKSACNGQCAANWPPLAAAANAKASGAYTVVTRDDGSHQWAYKGQPLYTWVKDTKPGDITGDEVNNGTWHVAQP</sequence>
<keyword evidence="1" id="KW-0732">Signal</keyword>
<keyword evidence="3" id="KW-1185">Reference proteome</keyword>
<dbReference type="InterPro" id="IPR005297">
    <property type="entry name" value="Lipoprotein_repeat"/>
</dbReference>
<comment type="caution">
    <text evidence="2">The sequence shown here is derived from an EMBL/GenBank/DDBJ whole genome shotgun (WGS) entry which is preliminary data.</text>
</comment>
<evidence type="ECO:0000313" key="2">
    <source>
        <dbReference type="EMBL" id="KAA0971645.1"/>
    </source>
</evidence>
<reference evidence="2 3" key="1">
    <citation type="submission" date="2019-08" db="EMBL/GenBank/DDBJ databases">
        <title>Aureimonas fodiniaquatilis sp. nov., isolated from a coal mine wastewater.</title>
        <authorList>
            <person name="Kim W."/>
        </authorList>
    </citation>
    <scope>NUCLEOTIDE SEQUENCE [LARGE SCALE GENOMIC DNA]</scope>
    <source>
        <strain evidence="2 3">CAU 1482</strain>
    </source>
</reference>
<organism evidence="2 3">
    <name type="scientific">Aureimonas fodinaquatilis</name>
    <dbReference type="NCBI Taxonomy" id="2565783"/>
    <lineage>
        <taxon>Bacteria</taxon>
        <taxon>Pseudomonadati</taxon>
        <taxon>Pseudomonadota</taxon>
        <taxon>Alphaproteobacteria</taxon>
        <taxon>Hyphomicrobiales</taxon>
        <taxon>Aurantimonadaceae</taxon>
        <taxon>Aureimonas</taxon>
    </lineage>
</organism>
<dbReference type="PANTHER" id="PTHR39335">
    <property type="entry name" value="BLL4220 PROTEIN"/>
    <property type="match status" value="1"/>
</dbReference>
<gene>
    <name evidence="2" type="ORF">FPY71_00455</name>
</gene>
<dbReference type="InterPro" id="IPR014558">
    <property type="entry name" value="UCP029720"/>
</dbReference>
<accession>A0A5B0E0K3</accession>
<dbReference type="EMBL" id="VTWH01000001">
    <property type="protein sequence ID" value="KAA0971645.1"/>
    <property type="molecule type" value="Genomic_DNA"/>
</dbReference>
<evidence type="ECO:0000313" key="3">
    <source>
        <dbReference type="Proteomes" id="UP000324738"/>
    </source>
</evidence>
<evidence type="ECO:0008006" key="4">
    <source>
        <dbReference type="Google" id="ProtNLM"/>
    </source>
</evidence>
<feature type="chain" id="PRO_5022834781" description="ATP-binding protein" evidence="1">
    <location>
        <begin position="22"/>
        <end position="126"/>
    </location>
</feature>
<protein>
    <recommendedName>
        <fullName evidence="4">ATP-binding protein</fullName>
    </recommendedName>
</protein>
<evidence type="ECO:0000256" key="1">
    <source>
        <dbReference type="SAM" id="SignalP"/>
    </source>
</evidence>
<name>A0A5B0E0K3_9HYPH</name>
<feature type="signal peptide" evidence="1">
    <location>
        <begin position="1"/>
        <end position="21"/>
    </location>
</feature>
<dbReference type="AlphaFoldDB" id="A0A5B0E0K3"/>